<protein>
    <submittedName>
        <fullName evidence="1">Uncharacterized protein</fullName>
    </submittedName>
</protein>
<reference evidence="1" key="1">
    <citation type="journal article" date="2014" name="Int. J. Syst. Evol. Microbiol.">
        <title>Complete genome sequence of Corynebacterium casei LMG S-19264T (=DSM 44701T), isolated from a smear-ripened cheese.</title>
        <authorList>
            <consortium name="US DOE Joint Genome Institute (JGI-PGF)"/>
            <person name="Walter F."/>
            <person name="Albersmeier A."/>
            <person name="Kalinowski J."/>
            <person name="Ruckert C."/>
        </authorList>
    </citation>
    <scope>NUCLEOTIDE SEQUENCE</scope>
    <source>
        <strain evidence="1">KCTC 12113</strain>
    </source>
</reference>
<reference evidence="1" key="2">
    <citation type="submission" date="2020-09" db="EMBL/GenBank/DDBJ databases">
        <authorList>
            <person name="Sun Q."/>
            <person name="Kim S."/>
        </authorList>
    </citation>
    <scope>NUCLEOTIDE SEQUENCE</scope>
    <source>
        <strain evidence="1">KCTC 12113</strain>
    </source>
</reference>
<evidence type="ECO:0000313" key="2">
    <source>
        <dbReference type="Proteomes" id="UP000634668"/>
    </source>
</evidence>
<keyword evidence="2" id="KW-1185">Reference proteome</keyword>
<accession>A0A918IY70</accession>
<comment type="caution">
    <text evidence="1">The sequence shown here is derived from an EMBL/GenBank/DDBJ whole genome shotgun (WGS) entry which is preliminary data.</text>
</comment>
<dbReference type="AlphaFoldDB" id="A0A918IY70"/>
<gene>
    <name evidence="1" type="ORF">GCM10007383_21770</name>
</gene>
<dbReference type="Proteomes" id="UP000634668">
    <property type="component" value="Unassembled WGS sequence"/>
</dbReference>
<name>A0A918IY70_9FLAO</name>
<sequence>MPDYNYFIKREYARNFRFVKVEKLRIIISLLLFVNTREDKNDSPTIKYEGGTFKIDLGDFRTYE</sequence>
<dbReference type="EMBL" id="BMWP01000013">
    <property type="protein sequence ID" value="GGW36453.1"/>
    <property type="molecule type" value="Genomic_DNA"/>
</dbReference>
<evidence type="ECO:0000313" key="1">
    <source>
        <dbReference type="EMBL" id="GGW36453.1"/>
    </source>
</evidence>
<organism evidence="1 2">
    <name type="scientific">Arenibacter certesii</name>
    <dbReference type="NCBI Taxonomy" id="228955"/>
    <lineage>
        <taxon>Bacteria</taxon>
        <taxon>Pseudomonadati</taxon>
        <taxon>Bacteroidota</taxon>
        <taxon>Flavobacteriia</taxon>
        <taxon>Flavobacteriales</taxon>
        <taxon>Flavobacteriaceae</taxon>
        <taxon>Arenibacter</taxon>
    </lineage>
</organism>
<proteinExistence type="predicted"/>